<feature type="signal peptide" evidence="2">
    <location>
        <begin position="1"/>
        <end position="20"/>
    </location>
</feature>
<organism evidence="3 4">
    <name type="scientific">Yinghuangia soli</name>
    <dbReference type="NCBI Taxonomy" id="2908204"/>
    <lineage>
        <taxon>Bacteria</taxon>
        <taxon>Bacillati</taxon>
        <taxon>Actinomycetota</taxon>
        <taxon>Actinomycetes</taxon>
        <taxon>Kitasatosporales</taxon>
        <taxon>Streptomycetaceae</taxon>
        <taxon>Yinghuangia</taxon>
    </lineage>
</organism>
<keyword evidence="4" id="KW-1185">Reference proteome</keyword>
<dbReference type="Proteomes" id="UP001165378">
    <property type="component" value="Unassembled WGS sequence"/>
</dbReference>
<sequence>MKISGTAARMSLALAGLVLVAGCGADSGGGSEGAAGNGAGAAAAQGSSGSGGGSGTGTPPKPGTDGLLTAPAGASESQQLEFAYANALAECMRKAGFTYTPYVSAPGPQDQDAERNPEAARKYREKYGFGAFAAAVYPGDPQVGGASTADQDPNSAAFAALPKDRQSAWNVALFGNAERSKMPGGKLGGCSGEAQVKVYGDEAERKARGDAAAEQSRISRQNLNGDAQLVGLAQQYATCLRGKGYPVDTTAVTEIRNALRFVWFAKAGELTPEPAPDKPGMKPQDAPVMDPAVARTHLPQEIRAALADLDCGKDFRAAYFPKADKLPGAEGLG</sequence>
<comment type="caution">
    <text evidence="3">The sequence shown here is derived from an EMBL/GenBank/DDBJ whole genome shotgun (WGS) entry which is preliminary data.</text>
</comment>
<protein>
    <submittedName>
        <fullName evidence="3">Uncharacterized protein</fullName>
    </submittedName>
</protein>
<reference evidence="3" key="1">
    <citation type="submission" date="2022-01" db="EMBL/GenBank/DDBJ databases">
        <title>Genome-Based Taxonomic Classification of the Phylum Actinobacteria.</title>
        <authorList>
            <person name="Gao Y."/>
        </authorList>
    </citation>
    <scope>NUCLEOTIDE SEQUENCE</scope>
    <source>
        <strain evidence="3">KLBMP 8922</strain>
    </source>
</reference>
<feature type="region of interest" description="Disordered" evidence="1">
    <location>
        <begin position="30"/>
        <end position="71"/>
    </location>
</feature>
<feature type="chain" id="PRO_5041327182" evidence="2">
    <location>
        <begin position="21"/>
        <end position="333"/>
    </location>
</feature>
<keyword evidence="2" id="KW-0732">Signal</keyword>
<evidence type="ECO:0000313" key="4">
    <source>
        <dbReference type="Proteomes" id="UP001165378"/>
    </source>
</evidence>
<dbReference type="RefSeq" id="WP_235053829.1">
    <property type="nucleotide sequence ID" value="NZ_JAKFHA010000011.1"/>
</dbReference>
<feature type="compositionally biased region" description="Gly residues" evidence="1">
    <location>
        <begin position="30"/>
        <end position="39"/>
    </location>
</feature>
<evidence type="ECO:0000313" key="3">
    <source>
        <dbReference type="EMBL" id="MCF2529513.1"/>
    </source>
</evidence>
<proteinExistence type="predicted"/>
<name>A0AA41U075_9ACTN</name>
<gene>
    <name evidence="3" type="ORF">LZ495_20155</name>
</gene>
<accession>A0AA41U075</accession>
<dbReference type="AlphaFoldDB" id="A0AA41U075"/>
<evidence type="ECO:0000256" key="2">
    <source>
        <dbReference type="SAM" id="SignalP"/>
    </source>
</evidence>
<dbReference type="PROSITE" id="PS51257">
    <property type="entry name" value="PROKAR_LIPOPROTEIN"/>
    <property type="match status" value="1"/>
</dbReference>
<dbReference type="EMBL" id="JAKFHA010000011">
    <property type="protein sequence ID" value="MCF2529513.1"/>
    <property type="molecule type" value="Genomic_DNA"/>
</dbReference>
<evidence type="ECO:0000256" key="1">
    <source>
        <dbReference type="SAM" id="MobiDB-lite"/>
    </source>
</evidence>